<feature type="signal peptide" evidence="3">
    <location>
        <begin position="1"/>
        <end position="21"/>
    </location>
</feature>
<proteinExistence type="predicted"/>
<keyword evidence="3" id="KW-0732">Signal</keyword>
<name>A0ABQ6FQP1_9CHLR</name>
<organism evidence="5 6">
    <name type="scientific">Dictyobacter halimunensis</name>
    <dbReference type="NCBI Taxonomy" id="3026934"/>
    <lineage>
        <taxon>Bacteria</taxon>
        <taxon>Bacillati</taxon>
        <taxon>Chloroflexota</taxon>
        <taxon>Ktedonobacteria</taxon>
        <taxon>Ktedonobacterales</taxon>
        <taxon>Dictyobacteraceae</taxon>
        <taxon>Dictyobacter</taxon>
    </lineage>
</organism>
<dbReference type="Gene3D" id="2.60.40.420">
    <property type="entry name" value="Cupredoxins - blue copper proteins"/>
    <property type="match status" value="1"/>
</dbReference>
<dbReference type="Proteomes" id="UP001344906">
    <property type="component" value="Unassembled WGS sequence"/>
</dbReference>
<evidence type="ECO:0000256" key="3">
    <source>
        <dbReference type="SAM" id="SignalP"/>
    </source>
</evidence>
<keyword evidence="1" id="KW-0479">Metal-binding</keyword>
<dbReference type="RefSeq" id="WP_338249193.1">
    <property type="nucleotide sequence ID" value="NZ_BSRI01000001.1"/>
</dbReference>
<dbReference type="InterPro" id="IPR000923">
    <property type="entry name" value="BlueCu_1"/>
</dbReference>
<evidence type="ECO:0000256" key="2">
    <source>
        <dbReference type="ARBA" id="ARBA00023008"/>
    </source>
</evidence>
<reference evidence="5 6" key="1">
    <citation type="submission" date="2023-02" db="EMBL/GenBank/DDBJ databases">
        <title>Dictyobacter halimunensis sp. nov., a new member of the class Ktedonobacteria from forest soil in a geothermal area.</title>
        <authorList>
            <person name="Rachmania M.K."/>
            <person name="Ningsih F."/>
            <person name="Sakai Y."/>
            <person name="Yabe S."/>
            <person name="Yokota A."/>
            <person name="Sjamsuridzal W."/>
        </authorList>
    </citation>
    <scope>NUCLEOTIDE SEQUENCE [LARGE SCALE GENOMIC DNA]</scope>
    <source>
        <strain evidence="5 6">S3.2.2.5</strain>
    </source>
</reference>
<keyword evidence="2" id="KW-0186">Copper</keyword>
<dbReference type="EMBL" id="BSRI01000001">
    <property type="protein sequence ID" value="GLV55128.1"/>
    <property type="molecule type" value="Genomic_DNA"/>
</dbReference>
<keyword evidence="6" id="KW-1185">Reference proteome</keyword>
<comment type="caution">
    <text evidence="5">The sequence shown here is derived from an EMBL/GenBank/DDBJ whole genome shotgun (WGS) entry which is preliminary data.</text>
</comment>
<feature type="domain" description="Blue (type 1) copper" evidence="4">
    <location>
        <begin position="36"/>
        <end position="126"/>
    </location>
</feature>
<protein>
    <recommendedName>
        <fullName evidence="4">Blue (type 1) copper domain-containing protein</fullName>
    </recommendedName>
</protein>
<dbReference type="InterPro" id="IPR008972">
    <property type="entry name" value="Cupredoxin"/>
</dbReference>
<feature type="chain" id="PRO_5046891928" description="Blue (type 1) copper domain-containing protein" evidence="3">
    <location>
        <begin position="22"/>
        <end position="127"/>
    </location>
</feature>
<accession>A0ABQ6FQP1</accession>
<gene>
    <name evidence="5" type="ORF">KDH_19750</name>
</gene>
<dbReference type="PROSITE" id="PS51257">
    <property type="entry name" value="PROKAR_LIPOPROTEIN"/>
    <property type="match status" value="1"/>
</dbReference>
<evidence type="ECO:0000256" key="1">
    <source>
        <dbReference type="ARBA" id="ARBA00022723"/>
    </source>
</evidence>
<dbReference type="Pfam" id="PF00127">
    <property type="entry name" value="Copper-bind"/>
    <property type="match status" value="1"/>
</dbReference>
<sequence>MLKRVSIIIVCAALLTLVLTACSLGGAASTGPNQVHMDNTSFVQSSVTIKKGESITLVSDTLVGHTIANGTWKDGAGQPAQEPGAPRVDNVAIGGNSSGEIGPFNTAGTFKLYCTIHSGMNLTVIVH</sequence>
<evidence type="ECO:0000259" key="4">
    <source>
        <dbReference type="Pfam" id="PF00127"/>
    </source>
</evidence>
<dbReference type="SUPFAM" id="SSF49503">
    <property type="entry name" value="Cupredoxins"/>
    <property type="match status" value="1"/>
</dbReference>
<evidence type="ECO:0000313" key="5">
    <source>
        <dbReference type="EMBL" id="GLV55128.1"/>
    </source>
</evidence>
<evidence type="ECO:0000313" key="6">
    <source>
        <dbReference type="Proteomes" id="UP001344906"/>
    </source>
</evidence>